<accession>A0ABU4RBF3</accession>
<feature type="signal peptide" evidence="1">
    <location>
        <begin position="1"/>
        <end position="22"/>
    </location>
</feature>
<sequence>MKTTLLLPIIILALLLCTTACRKDHNQVLIINSAELPVAATTFISTYFPDTTYQQIKKRKTTDSDDFVYEVKLAINFKLNFDSNGNWMDIDGNHQTIPVELIPEKINSYMAENYPNAFITYIDKEKTHVITELSNDLALTFDLQGNFTRIDY</sequence>
<keyword evidence="1" id="KW-0732">Signal</keyword>
<evidence type="ECO:0000313" key="3">
    <source>
        <dbReference type="EMBL" id="MDX6189912.1"/>
    </source>
</evidence>
<comment type="caution">
    <text evidence="3">The sequence shown here is derived from an EMBL/GenBank/DDBJ whole genome shotgun (WGS) entry which is preliminary data.</text>
</comment>
<organism evidence="3 4">
    <name type="scientific">Flavobacterium cupriresistens</name>
    <dbReference type="NCBI Taxonomy" id="2893885"/>
    <lineage>
        <taxon>Bacteria</taxon>
        <taxon>Pseudomonadati</taxon>
        <taxon>Bacteroidota</taxon>
        <taxon>Flavobacteriia</taxon>
        <taxon>Flavobacteriales</taxon>
        <taxon>Flavobacteriaceae</taxon>
        <taxon>Flavobacterium</taxon>
    </lineage>
</organism>
<dbReference type="InterPro" id="IPR021533">
    <property type="entry name" value="PepSY-like"/>
</dbReference>
<dbReference type="Proteomes" id="UP001273350">
    <property type="component" value="Unassembled WGS sequence"/>
</dbReference>
<protein>
    <submittedName>
        <fullName evidence="3">PepSY-like domain-containing protein</fullName>
    </submittedName>
</protein>
<dbReference type="SUPFAM" id="SSF160574">
    <property type="entry name" value="BT0923-like"/>
    <property type="match status" value="1"/>
</dbReference>
<evidence type="ECO:0000259" key="2">
    <source>
        <dbReference type="Pfam" id="PF11396"/>
    </source>
</evidence>
<evidence type="ECO:0000256" key="1">
    <source>
        <dbReference type="SAM" id="SignalP"/>
    </source>
</evidence>
<reference evidence="3 4" key="1">
    <citation type="submission" date="2023-11" db="EMBL/GenBank/DDBJ databases">
        <title>Unpublished Manusciprt.</title>
        <authorList>
            <person name="Saticioglu I.B."/>
            <person name="Ay H."/>
            <person name="Ajmi N."/>
            <person name="Altun S."/>
            <person name="Duman M."/>
        </authorList>
    </citation>
    <scope>NUCLEOTIDE SEQUENCE [LARGE SCALE GENOMIC DNA]</scope>
    <source>
        <strain evidence="3 4">Fl-318</strain>
    </source>
</reference>
<dbReference type="Gene3D" id="3.40.1420.30">
    <property type="match status" value="1"/>
</dbReference>
<dbReference type="RefSeq" id="WP_230003082.1">
    <property type="nucleotide sequence ID" value="NZ_CP087134.1"/>
</dbReference>
<proteinExistence type="predicted"/>
<feature type="chain" id="PRO_5046433220" evidence="1">
    <location>
        <begin position="23"/>
        <end position="152"/>
    </location>
</feature>
<name>A0ABU4RBF3_9FLAO</name>
<feature type="domain" description="Putative beta-lactamase-inhibitor-like PepSY-like" evidence="2">
    <location>
        <begin position="69"/>
        <end position="148"/>
    </location>
</feature>
<keyword evidence="4" id="KW-1185">Reference proteome</keyword>
<evidence type="ECO:0000313" key="4">
    <source>
        <dbReference type="Proteomes" id="UP001273350"/>
    </source>
</evidence>
<gene>
    <name evidence="3" type="ORF">SGQ83_11175</name>
</gene>
<dbReference type="EMBL" id="JAWXVI010000006">
    <property type="protein sequence ID" value="MDX6189912.1"/>
    <property type="molecule type" value="Genomic_DNA"/>
</dbReference>
<dbReference type="Pfam" id="PF11396">
    <property type="entry name" value="PepSY_like"/>
    <property type="match status" value="1"/>
</dbReference>